<sequence length="53" mass="6349">MKEQVRLLSSARSITPELFERMQGLRRVVYDSQDYEEGLNSFREKRKPKFQGN</sequence>
<dbReference type="EMBL" id="JADJMH010000040">
    <property type="protein sequence ID" value="MBK7677686.1"/>
    <property type="molecule type" value="Genomic_DNA"/>
</dbReference>
<dbReference type="InterPro" id="IPR029045">
    <property type="entry name" value="ClpP/crotonase-like_dom_sf"/>
</dbReference>
<evidence type="ECO:0000313" key="3">
    <source>
        <dbReference type="Proteomes" id="UP000697998"/>
    </source>
</evidence>
<proteinExistence type="inferred from homology"/>
<accession>A0A935Q4Y8</accession>
<organism evidence="2 3">
    <name type="scientific">Candidatus Accumulibacter proximus</name>
    <dbReference type="NCBI Taxonomy" id="2954385"/>
    <lineage>
        <taxon>Bacteria</taxon>
        <taxon>Pseudomonadati</taxon>
        <taxon>Pseudomonadota</taxon>
        <taxon>Betaproteobacteria</taxon>
        <taxon>Candidatus Accumulibacter</taxon>
    </lineage>
</organism>
<reference evidence="2 3" key="1">
    <citation type="submission" date="2020-10" db="EMBL/GenBank/DDBJ databases">
        <title>Connecting structure to function with the recovery of over 1000 high-quality activated sludge metagenome-assembled genomes encoding full-length rRNA genes using long-read sequencing.</title>
        <authorList>
            <person name="Singleton C.M."/>
            <person name="Petriglieri F."/>
            <person name="Kristensen J.M."/>
            <person name="Kirkegaard R.H."/>
            <person name="Michaelsen T.Y."/>
            <person name="Andersen M.H."/>
            <person name="Karst S.M."/>
            <person name="Dueholm M.S."/>
            <person name="Nielsen P.H."/>
            <person name="Albertsen M."/>
        </authorList>
    </citation>
    <scope>NUCLEOTIDE SEQUENCE [LARGE SCALE GENOMIC DNA]</scope>
    <source>
        <strain evidence="2">EsbW_18-Q3-R4-48_BATAC.285</strain>
    </source>
</reference>
<name>A0A935Q4Y8_9PROT</name>
<dbReference type="SUPFAM" id="SSF52096">
    <property type="entry name" value="ClpP/crotonase"/>
    <property type="match status" value="1"/>
</dbReference>
<dbReference type="InterPro" id="IPR014748">
    <property type="entry name" value="Enoyl-CoA_hydra_C"/>
</dbReference>
<protein>
    <recommendedName>
        <fullName evidence="4">Enoyl-CoA hydratase</fullName>
    </recommendedName>
</protein>
<dbReference type="Gene3D" id="1.10.12.10">
    <property type="entry name" value="Lyase 2-enoyl-coa Hydratase, Chain A, domain 2"/>
    <property type="match status" value="1"/>
</dbReference>
<evidence type="ECO:0000256" key="1">
    <source>
        <dbReference type="ARBA" id="ARBA00005254"/>
    </source>
</evidence>
<comment type="similarity">
    <text evidence="1">Belongs to the enoyl-CoA hydratase/isomerase family.</text>
</comment>
<evidence type="ECO:0008006" key="4">
    <source>
        <dbReference type="Google" id="ProtNLM"/>
    </source>
</evidence>
<gene>
    <name evidence="2" type="ORF">IPJ27_24735</name>
</gene>
<evidence type="ECO:0000313" key="2">
    <source>
        <dbReference type="EMBL" id="MBK7677686.1"/>
    </source>
</evidence>
<dbReference type="Proteomes" id="UP000697998">
    <property type="component" value="Unassembled WGS sequence"/>
</dbReference>
<dbReference type="AlphaFoldDB" id="A0A935Q4Y8"/>
<comment type="caution">
    <text evidence="2">The sequence shown here is derived from an EMBL/GenBank/DDBJ whole genome shotgun (WGS) entry which is preliminary data.</text>
</comment>